<comment type="caution">
    <text evidence="4">The sequence shown here is derived from an EMBL/GenBank/DDBJ whole genome shotgun (WGS) entry which is preliminary data.</text>
</comment>
<keyword evidence="5" id="KW-1185">Reference proteome</keyword>
<dbReference type="InterPro" id="IPR032675">
    <property type="entry name" value="LRR_dom_sf"/>
</dbReference>
<dbReference type="SUPFAM" id="SSF52058">
    <property type="entry name" value="L domain-like"/>
    <property type="match status" value="2"/>
</dbReference>
<evidence type="ECO:0000256" key="1">
    <source>
        <dbReference type="ARBA" id="ARBA00022614"/>
    </source>
</evidence>
<evidence type="ECO:0000256" key="3">
    <source>
        <dbReference type="SAM" id="MobiDB-lite"/>
    </source>
</evidence>
<evidence type="ECO:0000313" key="4">
    <source>
        <dbReference type="EMBL" id="GMH74281.1"/>
    </source>
</evidence>
<dbReference type="Proteomes" id="UP001165082">
    <property type="component" value="Unassembled WGS sequence"/>
</dbReference>
<dbReference type="EMBL" id="BRXZ01001570">
    <property type="protein sequence ID" value="GMH74281.1"/>
    <property type="molecule type" value="Genomic_DNA"/>
</dbReference>
<name>A0A9W7APH3_9STRA</name>
<dbReference type="InterPro" id="IPR050216">
    <property type="entry name" value="LRR_domain-containing"/>
</dbReference>
<reference evidence="4" key="1">
    <citation type="submission" date="2022-07" db="EMBL/GenBank/DDBJ databases">
        <title>Genome analysis of Parmales, a sister group of diatoms, reveals the evolutionary specialization of diatoms from phago-mixotrophs to photoautotrophs.</title>
        <authorList>
            <person name="Ban H."/>
            <person name="Sato S."/>
            <person name="Yoshikawa S."/>
            <person name="Kazumasa Y."/>
            <person name="Nakamura Y."/>
            <person name="Ichinomiya M."/>
            <person name="Saitoh K."/>
            <person name="Sato N."/>
            <person name="Blanc-Mathieu R."/>
            <person name="Endo H."/>
            <person name="Kuwata A."/>
            <person name="Ogata H."/>
        </authorList>
    </citation>
    <scope>NUCLEOTIDE SEQUENCE</scope>
</reference>
<dbReference type="Pfam" id="PF13855">
    <property type="entry name" value="LRR_8"/>
    <property type="match status" value="1"/>
</dbReference>
<organism evidence="4 5">
    <name type="scientific">Triparma retinervis</name>
    <dbReference type="NCBI Taxonomy" id="2557542"/>
    <lineage>
        <taxon>Eukaryota</taxon>
        <taxon>Sar</taxon>
        <taxon>Stramenopiles</taxon>
        <taxon>Ochrophyta</taxon>
        <taxon>Bolidophyceae</taxon>
        <taxon>Parmales</taxon>
        <taxon>Triparmaceae</taxon>
        <taxon>Triparma</taxon>
    </lineage>
</organism>
<feature type="compositionally biased region" description="Basic and acidic residues" evidence="3">
    <location>
        <begin position="573"/>
        <end position="587"/>
    </location>
</feature>
<evidence type="ECO:0000256" key="2">
    <source>
        <dbReference type="ARBA" id="ARBA00022737"/>
    </source>
</evidence>
<dbReference type="InterPro" id="IPR001611">
    <property type="entry name" value="Leu-rich_rpt"/>
</dbReference>
<dbReference type="PANTHER" id="PTHR48051:SF1">
    <property type="entry name" value="RAS SUPPRESSOR PROTEIN 1"/>
    <property type="match status" value="1"/>
</dbReference>
<dbReference type="PANTHER" id="PTHR48051">
    <property type="match status" value="1"/>
</dbReference>
<dbReference type="InterPro" id="IPR003591">
    <property type="entry name" value="Leu-rich_rpt_typical-subtyp"/>
</dbReference>
<feature type="compositionally biased region" description="Basic and acidic residues" evidence="3">
    <location>
        <begin position="595"/>
        <end position="604"/>
    </location>
</feature>
<dbReference type="OrthoDB" id="194937at2759"/>
<dbReference type="PROSITE" id="PS51450">
    <property type="entry name" value="LRR"/>
    <property type="match status" value="3"/>
</dbReference>
<dbReference type="SMART" id="SM00369">
    <property type="entry name" value="LRR_TYP"/>
    <property type="match status" value="6"/>
</dbReference>
<gene>
    <name evidence="4" type="ORF">TrRE_jg13161</name>
</gene>
<keyword evidence="1" id="KW-0433">Leucine-rich repeat</keyword>
<dbReference type="PRINTS" id="PR00019">
    <property type="entry name" value="LEURICHRPT"/>
</dbReference>
<protein>
    <recommendedName>
        <fullName evidence="6">L domain-like protein</fullName>
    </recommendedName>
</protein>
<feature type="compositionally biased region" description="Gly residues" evidence="3">
    <location>
        <begin position="553"/>
        <end position="563"/>
    </location>
</feature>
<evidence type="ECO:0000313" key="5">
    <source>
        <dbReference type="Proteomes" id="UP001165082"/>
    </source>
</evidence>
<sequence>MLTALEIDVEAGGLNDVDASNNKIVQVEGLERFARNLMKLNLSNNPTLSTFPPLPPSLRSISFTKCRLTGPLNLSPYPSLTKLNLSNNSLTSLTGLTSNLVTLDVSSNHITTLDPLFSPLPPQGAMEIVEIRASGNDISSISPKAFLPRATKLTLVDISNNELTELPTTLGYLPVLKIITISGNSLRGPYRVSGAAGTATCVTIKKKLRFLSPPPSLGFPEIEASYLDRDGGEREEAKYKDSEDKRVARDGVHNGVLNLNRTAGGTSALGPDVEGVVREVSIEVEDYENDARYRLGDKVHTVTMEGWGMETLDERVLGACGNIKNLGLKGNRIKWIPREVGALRLVNLDLSGSKVDPRSLDGVLGRGSVAFRTLSVLDLSNCGLVGVPGCVFGMKCIRELVLAHNRIEDMGGRGGWRVEEGMAELTTLDLGNNKISSLGDMPSMLRGLHNLRTLNLSNNELKAFPPKLGHLTQLTGMDLRGNPQRSLRHQVMEGGIKKVLEWLRSRESEGSGSTAQAQQKGQTVGELGGELAKWEMEYDDDGGGEGESEWDGGKGAGGGWGEVKGGEEEGYEEFVREAEGNIESMERKIRHHHTTEREKKQLQMCVKAERERIRKYRSEGR</sequence>
<dbReference type="AlphaFoldDB" id="A0A9W7APH3"/>
<feature type="compositionally biased region" description="Acidic residues" evidence="3">
    <location>
        <begin position="537"/>
        <end position="550"/>
    </location>
</feature>
<dbReference type="SMART" id="SM00364">
    <property type="entry name" value="LRR_BAC"/>
    <property type="match status" value="6"/>
</dbReference>
<feature type="region of interest" description="Disordered" evidence="3">
    <location>
        <begin position="537"/>
        <end position="604"/>
    </location>
</feature>
<evidence type="ECO:0008006" key="6">
    <source>
        <dbReference type="Google" id="ProtNLM"/>
    </source>
</evidence>
<accession>A0A9W7APH3</accession>
<proteinExistence type="predicted"/>
<dbReference type="Pfam" id="PF00560">
    <property type="entry name" value="LRR_1"/>
    <property type="match status" value="1"/>
</dbReference>
<dbReference type="GO" id="GO:0005737">
    <property type="term" value="C:cytoplasm"/>
    <property type="evidence" value="ECO:0007669"/>
    <property type="project" value="TreeGrafter"/>
</dbReference>
<keyword evidence="2" id="KW-0677">Repeat</keyword>
<dbReference type="Gene3D" id="3.80.10.10">
    <property type="entry name" value="Ribonuclease Inhibitor"/>
    <property type="match status" value="2"/>
</dbReference>